<sequence length="403" mass="42597">MTGPLEDARAVSPGVPFATRAFEVTWPEAPLPPAPPVPPGSWLLLTDEHPAALGRAVALALALAETGDEALSLPQDDFGELPAFLAGRPVRGVVFLTGAPHAYHDPEDARELLRTISSVVARLDRGVRFHLVTQAHDEPGLVCLRGLIRVLACERPDLRASIADFDARSDVDALARELRADASEDEVRWRHDVRYAARLTRVPLAPEVPAGPGAYVVTGAFGPLGLATARWLADHGATRIVLSGRNGGMADLPGADVVVVAGDLAERGVADRLIAEATAGGLPLRGIVHAAGVFAEDADTAWRARVLGARRLHEATAETPPVWWLLCSPATALFGAPGRAGGATADAWLDAFAAWRRARGLPAAVTRVGSRELSPAVWRPYFSAVLEEIVHDAEVFGEDASGV</sequence>
<name>A0A427T4F5_9PSEU</name>
<dbReference type="SMART" id="SM00822">
    <property type="entry name" value="PKS_KR"/>
    <property type="match status" value="1"/>
</dbReference>
<dbReference type="GO" id="GO:0071770">
    <property type="term" value="P:DIM/DIP cell wall layer assembly"/>
    <property type="evidence" value="ECO:0007669"/>
    <property type="project" value="TreeGrafter"/>
</dbReference>
<gene>
    <name evidence="4" type="ORF">EIY87_29535</name>
</gene>
<proteinExistence type="predicted"/>
<dbReference type="InterPro" id="IPR036291">
    <property type="entry name" value="NAD(P)-bd_dom_sf"/>
</dbReference>
<dbReference type="PANTHER" id="PTHR43775:SF37">
    <property type="entry name" value="SI:DKEY-61P9.11"/>
    <property type="match status" value="1"/>
</dbReference>
<dbReference type="AlphaFoldDB" id="A0A427T4F5"/>
<dbReference type="PANTHER" id="PTHR43775">
    <property type="entry name" value="FATTY ACID SYNTHASE"/>
    <property type="match status" value="1"/>
</dbReference>
<evidence type="ECO:0000313" key="5">
    <source>
        <dbReference type="Proteomes" id="UP000267081"/>
    </source>
</evidence>
<protein>
    <submittedName>
        <fullName evidence="4">KR domain-containing protein</fullName>
    </submittedName>
</protein>
<dbReference type="OrthoDB" id="9778690at2"/>
<evidence type="ECO:0000256" key="1">
    <source>
        <dbReference type="ARBA" id="ARBA00022450"/>
    </source>
</evidence>
<comment type="caution">
    <text evidence="4">The sequence shown here is derived from an EMBL/GenBank/DDBJ whole genome shotgun (WGS) entry which is preliminary data.</text>
</comment>
<evidence type="ECO:0000259" key="3">
    <source>
        <dbReference type="SMART" id="SM00822"/>
    </source>
</evidence>
<dbReference type="Gene3D" id="3.40.50.720">
    <property type="entry name" value="NAD(P)-binding Rossmann-like Domain"/>
    <property type="match status" value="1"/>
</dbReference>
<dbReference type="GO" id="GO:0005886">
    <property type="term" value="C:plasma membrane"/>
    <property type="evidence" value="ECO:0007669"/>
    <property type="project" value="TreeGrafter"/>
</dbReference>
<dbReference type="Proteomes" id="UP000267081">
    <property type="component" value="Unassembled WGS sequence"/>
</dbReference>
<dbReference type="InterPro" id="IPR013968">
    <property type="entry name" value="PKS_KR"/>
</dbReference>
<dbReference type="Pfam" id="PF08659">
    <property type="entry name" value="KR"/>
    <property type="match status" value="1"/>
</dbReference>
<keyword evidence="5" id="KW-1185">Reference proteome</keyword>
<keyword evidence="1" id="KW-0596">Phosphopantetheine</keyword>
<evidence type="ECO:0000256" key="2">
    <source>
        <dbReference type="ARBA" id="ARBA00022553"/>
    </source>
</evidence>
<accession>A0A427T4F5</accession>
<organism evidence="4 5">
    <name type="scientific">Amycolatopsis eburnea</name>
    <dbReference type="NCBI Taxonomy" id="2267691"/>
    <lineage>
        <taxon>Bacteria</taxon>
        <taxon>Bacillati</taxon>
        <taxon>Actinomycetota</taxon>
        <taxon>Actinomycetes</taxon>
        <taxon>Pseudonocardiales</taxon>
        <taxon>Pseudonocardiaceae</taxon>
        <taxon>Amycolatopsis</taxon>
    </lineage>
</organism>
<dbReference type="GO" id="GO:0006633">
    <property type="term" value="P:fatty acid biosynthetic process"/>
    <property type="evidence" value="ECO:0007669"/>
    <property type="project" value="TreeGrafter"/>
</dbReference>
<evidence type="ECO:0000313" key="4">
    <source>
        <dbReference type="EMBL" id="RSD13825.1"/>
    </source>
</evidence>
<dbReference type="InterPro" id="IPR050091">
    <property type="entry name" value="PKS_NRPS_Biosynth_Enz"/>
</dbReference>
<reference evidence="4 5" key="1">
    <citation type="submission" date="2018-12" db="EMBL/GenBank/DDBJ databases">
        <title>Amycolatopsis eburnea sp. nov. actinomycete associate with arbuscular mycorrhiza fungal spore.</title>
        <authorList>
            <person name="Lumyong S."/>
            <person name="Chaiya L."/>
        </authorList>
    </citation>
    <scope>NUCLEOTIDE SEQUENCE [LARGE SCALE GENOMIC DNA]</scope>
    <source>
        <strain evidence="4 5">GLM-1</strain>
    </source>
</reference>
<dbReference type="InterPro" id="IPR057326">
    <property type="entry name" value="KR_dom"/>
</dbReference>
<dbReference type="EMBL" id="RSEC01000058">
    <property type="protein sequence ID" value="RSD13825.1"/>
    <property type="molecule type" value="Genomic_DNA"/>
</dbReference>
<keyword evidence="2" id="KW-0597">Phosphoprotein</keyword>
<dbReference type="GO" id="GO:0004312">
    <property type="term" value="F:fatty acid synthase activity"/>
    <property type="evidence" value="ECO:0007669"/>
    <property type="project" value="TreeGrafter"/>
</dbReference>
<dbReference type="RefSeq" id="WP_125313101.1">
    <property type="nucleotide sequence ID" value="NZ_RSEC01000058.1"/>
</dbReference>
<feature type="domain" description="Ketoreductase" evidence="3">
    <location>
        <begin position="213"/>
        <end position="381"/>
    </location>
</feature>
<dbReference type="SUPFAM" id="SSF51735">
    <property type="entry name" value="NAD(P)-binding Rossmann-fold domains"/>
    <property type="match status" value="2"/>
</dbReference>
<dbReference type="GO" id="GO:0005737">
    <property type="term" value="C:cytoplasm"/>
    <property type="evidence" value="ECO:0007669"/>
    <property type="project" value="TreeGrafter"/>
</dbReference>